<dbReference type="AlphaFoldDB" id="A0A7Y7XXE0"/>
<evidence type="ECO:0000313" key="7">
    <source>
        <dbReference type="EMBL" id="NWC13820.1"/>
    </source>
</evidence>
<dbReference type="PIRSF" id="PIRSF006278">
    <property type="entry name" value="ACCD_DCysDesulf"/>
    <property type="match status" value="1"/>
</dbReference>
<evidence type="ECO:0000259" key="6">
    <source>
        <dbReference type="Pfam" id="PF00291"/>
    </source>
</evidence>
<dbReference type="SUPFAM" id="SSF53686">
    <property type="entry name" value="Tryptophan synthase beta subunit-like PLP-dependent enzymes"/>
    <property type="match status" value="1"/>
</dbReference>
<reference evidence="7 8" key="1">
    <citation type="submission" date="2020-04" db="EMBL/GenBank/DDBJ databases">
        <title>Molecular characterization of pseudomonads from Agaricus bisporus reveal novel blotch 2 pathogens in Western Europe.</title>
        <authorList>
            <person name="Taparia T."/>
            <person name="Krijger M."/>
            <person name="Haynes E."/>
            <person name="Elpinstone J.G."/>
            <person name="Noble R."/>
            <person name="Van Der Wolf J."/>
        </authorList>
    </citation>
    <scope>NUCLEOTIDE SEQUENCE [LARGE SCALE GENOMIC DNA]</scope>
    <source>
        <strain evidence="7 8">IPO3738</strain>
    </source>
</reference>
<keyword evidence="3 5" id="KW-0663">Pyridoxal phosphate</keyword>
<evidence type="ECO:0000256" key="1">
    <source>
        <dbReference type="ARBA" id="ARBA00001933"/>
    </source>
</evidence>
<feature type="modified residue" description="N6-(pyridoxal phosphate)lysine" evidence="5">
    <location>
        <position position="60"/>
    </location>
</feature>
<dbReference type="RefSeq" id="WP_103032563.1">
    <property type="nucleotide sequence ID" value="NZ_JACAQE010000002.1"/>
</dbReference>
<dbReference type="Pfam" id="PF00291">
    <property type="entry name" value="PALP"/>
    <property type="match status" value="1"/>
</dbReference>
<proteinExistence type="inferred from homology"/>
<comment type="caution">
    <text evidence="7">The sequence shown here is derived from an EMBL/GenBank/DDBJ whole genome shotgun (WGS) entry which is preliminary data.</text>
</comment>
<evidence type="ECO:0000256" key="2">
    <source>
        <dbReference type="ARBA" id="ARBA00008639"/>
    </source>
</evidence>
<dbReference type="InterPro" id="IPR027278">
    <property type="entry name" value="ACCD_DCysDesulf"/>
</dbReference>
<name>A0A7Y7XXE0_9PSED</name>
<accession>A0A7Y7XXE0</accession>
<dbReference type="PANTHER" id="PTHR43780:SF2">
    <property type="entry name" value="1-AMINOCYCLOPROPANE-1-CARBOXYLATE DEAMINASE-RELATED"/>
    <property type="match status" value="1"/>
</dbReference>
<comment type="cofactor">
    <cofactor evidence="1">
        <name>pyridoxal 5'-phosphate</name>
        <dbReference type="ChEBI" id="CHEBI:597326"/>
    </cofactor>
</comment>
<dbReference type="PANTHER" id="PTHR43780">
    <property type="entry name" value="1-AMINOCYCLOPROPANE-1-CARBOXYLATE DEAMINASE-RELATED"/>
    <property type="match status" value="1"/>
</dbReference>
<feature type="domain" description="Tryptophan synthase beta chain-like PALP" evidence="6">
    <location>
        <begin position="18"/>
        <end position="329"/>
    </location>
</feature>
<dbReference type="InterPro" id="IPR036052">
    <property type="entry name" value="TrpB-like_PALP_sf"/>
</dbReference>
<sequence>MARTLDILQTALSAFPRVTLLDGPTPIQKLSRLSAMPALKGCNLYVKRDDLMGLGGGGNKLRKLEFLLGQALAQDADTLITWGGPQSNNARLTAAVAARHGLHCVLILSPSQVRGDDDYQLNGNVLLNDLFGATVQRLPAGATPAAHARELAEQLRRQGRKPFLMPLGGSSPVGCLGYAAGAAELLAQSHAFGVEFDQIVVPNGSSGTHAGLLAGLVVAASPIRVKGYSVLGTAEQSREATLEKTRQVLELLDSDADLPRDAIHIDDSQRGASYGAPTQAMQAATRTLATREGLLVDPVYGGKALAGLLQSVADGEHSPGSNILFIMTGGIPGIFAYRTAYG</sequence>
<evidence type="ECO:0000313" key="8">
    <source>
        <dbReference type="Proteomes" id="UP000517547"/>
    </source>
</evidence>
<dbReference type="InterPro" id="IPR001926">
    <property type="entry name" value="TrpB-like_PALP"/>
</dbReference>
<evidence type="ECO:0000256" key="4">
    <source>
        <dbReference type="PIRSR" id="PIRSR006278-1"/>
    </source>
</evidence>
<organism evidence="7 8">
    <name type="scientific">Pseudomonas gingeri</name>
    <dbReference type="NCBI Taxonomy" id="117681"/>
    <lineage>
        <taxon>Bacteria</taxon>
        <taxon>Pseudomonadati</taxon>
        <taxon>Pseudomonadota</taxon>
        <taxon>Gammaproteobacteria</taxon>
        <taxon>Pseudomonadales</taxon>
        <taxon>Pseudomonadaceae</taxon>
        <taxon>Pseudomonas</taxon>
    </lineage>
</organism>
<dbReference type="GO" id="GO:0019148">
    <property type="term" value="F:D-cysteine desulfhydrase activity"/>
    <property type="evidence" value="ECO:0007669"/>
    <property type="project" value="TreeGrafter"/>
</dbReference>
<feature type="active site" description="Nucleophile" evidence="4">
    <location>
        <position position="87"/>
    </location>
</feature>
<dbReference type="EMBL" id="JACAQE010000002">
    <property type="protein sequence ID" value="NWC13820.1"/>
    <property type="molecule type" value="Genomic_DNA"/>
</dbReference>
<evidence type="ECO:0000256" key="5">
    <source>
        <dbReference type="PIRSR" id="PIRSR006278-2"/>
    </source>
</evidence>
<comment type="similarity">
    <text evidence="2">Belongs to the ACC deaminase/D-cysteine desulfhydrase family.</text>
</comment>
<dbReference type="Proteomes" id="UP000517547">
    <property type="component" value="Unassembled WGS sequence"/>
</dbReference>
<evidence type="ECO:0000256" key="3">
    <source>
        <dbReference type="ARBA" id="ARBA00022898"/>
    </source>
</evidence>
<gene>
    <name evidence="7" type="ORF">HX845_09220</name>
</gene>
<protein>
    <submittedName>
        <fullName evidence="7">D-cysteine desulfhydrase family protein</fullName>
    </submittedName>
</protein>
<dbReference type="Gene3D" id="3.40.50.1100">
    <property type="match status" value="2"/>
</dbReference>